<dbReference type="EMBL" id="MU001635">
    <property type="protein sequence ID" value="KAF2483312.1"/>
    <property type="molecule type" value="Genomic_DNA"/>
</dbReference>
<dbReference type="RefSeq" id="XP_033589882.1">
    <property type="nucleotide sequence ID" value="XM_033729558.1"/>
</dbReference>
<protein>
    <submittedName>
        <fullName evidence="1">Uncharacterized protein</fullName>
    </submittedName>
</protein>
<gene>
    <name evidence="1" type="ORF">BDY17DRAFT_145094</name>
</gene>
<evidence type="ECO:0000313" key="1">
    <source>
        <dbReference type="EMBL" id="KAF2483312.1"/>
    </source>
</evidence>
<evidence type="ECO:0000313" key="2">
    <source>
        <dbReference type="Proteomes" id="UP000799767"/>
    </source>
</evidence>
<name>A0A6A6PTJ8_9PEZI</name>
<accession>A0A6A6PTJ8</accession>
<dbReference type="Proteomes" id="UP000799767">
    <property type="component" value="Unassembled WGS sequence"/>
</dbReference>
<reference evidence="1" key="1">
    <citation type="journal article" date="2020" name="Stud. Mycol.">
        <title>101 Dothideomycetes genomes: a test case for predicting lifestyles and emergence of pathogens.</title>
        <authorList>
            <person name="Haridas S."/>
            <person name="Albert R."/>
            <person name="Binder M."/>
            <person name="Bloem J."/>
            <person name="Labutti K."/>
            <person name="Salamov A."/>
            <person name="Andreopoulos B."/>
            <person name="Baker S."/>
            <person name="Barry K."/>
            <person name="Bills G."/>
            <person name="Bluhm B."/>
            <person name="Cannon C."/>
            <person name="Castanera R."/>
            <person name="Culley D."/>
            <person name="Daum C."/>
            <person name="Ezra D."/>
            <person name="Gonzalez J."/>
            <person name="Henrissat B."/>
            <person name="Kuo A."/>
            <person name="Liang C."/>
            <person name="Lipzen A."/>
            <person name="Lutzoni F."/>
            <person name="Magnuson J."/>
            <person name="Mondo S."/>
            <person name="Nolan M."/>
            <person name="Ohm R."/>
            <person name="Pangilinan J."/>
            <person name="Park H.-J."/>
            <person name="Ramirez L."/>
            <person name="Alfaro M."/>
            <person name="Sun H."/>
            <person name="Tritt A."/>
            <person name="Yoshinaga Y."/>
            <person name="Zwiers L.-H."/>
            <person name="Turgeon B."/>
            <person name="Goodwin S."/>
            <person name="Spatafora J."/>
            <person name="Crous P."/>
            <person name="Grigoriev I."/>
        </authorList>
    </citation>
    <scope>NUCLEOTIDE SEQUENCE</scope>
    <source>
        <strain evidence="1">CBS 113389</strain>
    </source>
</reference>
<dbReference type="GeneID" id="54470560"/>
<proteinExistence type="predicted"/>
<sequence>MGCLGAFVDTADGQPRYTLCVLIIKHCCRHLPSPLCPAGQALWLGVRIDGLTPFSFNSKTGWAVYGVSRRYGSLPITDNICSAIKNQTRGHGRPSWIRHLRYFAVAAYLSLLVSQSVTRPFWEASGQVGYFSPWGGAVFSSMWSRLHFIHPADSCTSKPW</sequence>
<organism evidence="1 2">
    <name type="scientific">Neohortaea acidophila</name>
    <dbReference type="NCBI Taxonomy" id="245834"/>
    <lineage>
        <taxon>Eukaryota</taxon>
        <taxon>Fungi</taxon>
        <taxon>Dikarya</taxon>
        <taxon>Ascomycota</taxon>
        <taxon>Pezizomycotina</taxon>
        <taxon>Dothideomycetes</taxon>
        <taxon>Dothideomycetidae</taxon>
        <taxon>Mycosphaerellales</taxon>
        <taxon>Teratosphaeriaceae</taxon>
        <taxon>Neohortaea</taxon>
    </lineage>
</organism>
<dbReference type="AlphaFoldDB" id="A0A6A6PTJ8"/>
<keyword evidence="2" id="KW-1185">Reference proteome</keyword>